<gene>
    <name evidence="1" type="ORF">HIM_09589</name>
</gene>
<evidence type="ECO:0000313" key="1">
    <source>
        <dbReference type="EMBL" id="KJZ71010.1"/>
    </source>
</evidence>
<dbReference type="Gene3D" id="3.90.1200.10">
    <property type="match status" value="1"/>
</dbReference>
<proteinExistence type="predicted"/>
<dbReference type="SUPFAM" id="SSF56112">
    <property type="entry name" value="Protein kinase-like (PK-like)"/>
    <property type="match status" value="1"/>
</dbReference>
<dbReference type="Proteomes" id="UP000054481">
    <property type="component" value="Unassembled WGS sequence"/>
</dbReference>
<keyword evidence="2" id="KW-1185">Reference proteome</keyword>
<dbReference type="InterPro" id="IPR051678">
    <property type="entry name" value="AGP_Transferase"/>
</dbReference>
<dbReference type="AlphaFoldDB" id="A0A0F7ZL93"/>
<dbReference type="PANTHER" id="PTHR21310">
    <property type="entry name" value="AMINOGLYCOSIDE PHOSPHOTRANSFERASE-RELATED-RELATED"/>
    <property type="match status" value="1"/>
</dbReference>
<name>A0A0F7ZL93_9HYPO</name>
<dbReference type="Gene3D" id="3.30.200.150">
    <property type="match status" value="1"/>
</dbReference>
<reference evidence="1 2" key="1">
    <citation type="journal article" date="2014" name="Genome Biol. Evol.">
        <title>Comparative genomics and transcriptomics analyses reveal divergent lifestyle features of nematode endoparasitic fungus Hirsutella minnesotensis.</title>
        <authorList>
            <person name="Lai Y."/>
            <person name="Liu K."/>
            <person name="Zhang X."/>
            <person name="Zhang X."/>
            <person name="Li K."/>
            <person name="Wang N."/>
            <person name="Shu C."/>
            <person name="Wu Y."/>
            <person name="Wang C."/>
            <person name="Bushley K.E."/>
            <person name="Xiang M."/>
            <person name="Liu X."/>
        </authorList>
    </citation>
    <scope>NUCLEOTIDE SEQUENCE [LARGE SCALE GENOMIC DNA]</scope>
    <source>
        <strain evidence="1 2">3608</strain>
    </source>
</reference>
<evidence type="ECO:0000313" key="2">
    <source>
        <dbReference type="Proteomes" id="UP000054481"/>
    </source>
</evidence>
<dbReference type="PANTHER" id="PTHR21310:SF55">
    <property type="entry name" value="AMINOGLYCOSIDE PHOSPHOTRANSFERASE DOMAIN-CONTAINING PROTEIN"/>
    <property type="match status" value="1"/>
</dbReference>
<accession>A0A0F7ZL93</accession>
<dbReference type="EMBL" id="KQ030595">
    <property type="protein sequence ID" value="KJZ71010.1"/>
    <property type="molecule type" value="Genomic_DNA"/>
</dbReference>
<evidence type="ECO:0008006" key="3">
    <source>
        <dbReference type="Google" id="ProtNLM"/>
    </source>
</evidence>
<dbReference type="InterPro" id="IPR011009">
    <property type="entry name" value="Kinase-like_dom_sf"/>
</dbReference>
<sequence>MTTTTKPIGAGLWARLLTLLFVKAIGRPWLRRICKASPGLVTVFGLCIKVKPYPHLGEAYAMRFVAQHTSIPVPKVYCAFVYSGWSYVVMSRIPGEMACLGWQRRSAESKERVLSQLRRMVTELRSVRLPEDISGVAGVDGGCFSDCRLPTKTIWDSFPTTRSFHQALANGIKFDVEYKSLASDMSELFEFYRGYGEQVVLTHGDLSSLNILVRQDDVNTFWADEVDHFLTPMPHEFEMDTIRRKYFGDFR</sequence>
<dbReference type="OrthoDB" id="8300194at2759"/>
<protein>
    <recommendedName>
        <fullName evidence="3">Aminoglycoside phosphotransferase domain-containing protein</fullName>
    </recommendedName>
</protein>
<organism evidence="1 2">
    <name type="scientific">Hirsutella minnesotensis 3608</name>
    <dbReference type="NCBI Taxonomy" id="1043627"/>
    <lineage>
        <taxon>Eukaryota</taxon>
        <taxon>Fungi</taxon>
        <taxon>Dikarya</taxon>
        <taxon>Ascomycota</taxon>
        <taxon>Pezizomycotina</taxon>
        <taxon>Sordariomycetes</taxon>
        <taxon>Hypocreomycetidae</taxon>
        <taxon>Hypocreales</taxon>
        <taxon>Ophiocordycipitaceae</taxon>
        <taxon>Hirsutella</taxon>
    </lineage>
</organism>